<gene>
    <name evidence="3" type="ORF">G2W53_017721</name>
</gene>
<proteinExistence type="predicted"/>
<comment type="caution">
    <text evidence="3">The sequence shown here is derived from an EMBL/GenBank/DDBJ whole genome shotgun (WGS) entry which is preliminary data.</text>
</comment>
<dbReference type="InterPro" id="IPR018289">
    <property type="entry name" value="MULE_transposase_dom"/>
</dbReference>
<feature type="domain" description="MULE transposase" evidence="2">
    <location>
        <begin position="286"/>
        <end position="385"/>
    </location>
</feature>
<dbReference type="EMBL" id="JAAIUW010000006">
    <property type="protein sequence ID" value="KAF7826557.1"/>
    <property type="molecule type" value="Genomic_DNA"/>
</dbReference>
<dbReference type="Proteomes" id="UP000634136">
    <property type="component" value="Unassembled WGS sequence"/>
</dbReference>
<name>A0A834TSG9_9FABA</name>
<keyword evidence="4" id="KW-1185">Reference proteome</keyword>
<feature type="region of interest" description="Disordered" evidence="1">
    <location>
        <begin position="121"/>
        <end position="140"/>
    </location>
</feature>
<sequence length="436" mass="50521">MERGEEICNVTYRMPMTLCPFRFGELNLCDDYSVGMMFECFSDNATKLNGVELLVQTMSTSIVELDLNVSQVIDERLVHGRCVHSSRRNLAFGESSYQGTVYVNEDEGERRDPDFVPSDILDTSSEGDLEASGGPKFPDVPPSMDNPLFVGAMFDSKDALRQANPCKWRMRARERDYYWEITRYVGPCTCITPTLTQDNPKMDSSFITSCIVPDVRETPDIRVSAIIDRIHIMFNTTVKYKKAWRAKHKALARAFGNWDWSYATMRHWSEAARYFNSALRHPKPILQIDGTFLYEKYLGMLLLAVRQDGNKKVVQLAFAIMEKEKESAWHWFLTQLCLHLVTDRTDICLISDKHQGILNAVHDERLMWHPPYAENVYCVRNLSSNLNKAYKNTKLKKLFVQTARTTKKHRVEKNLRILRRMNSQAADWLDRISKRK</sequence>
<reference evidence="3" key="1">
    <citation type="submission" date="2020-09" db="EMBL/GenBank/DDBJ databases">
        <title>Genome-Enabled Discovery of Anthraquinone Biosynthesis in Senna tora.</title>
        <authorList>
            <person name="Kang S.-H."/>
            <person name="Pandey R.P."/>
            <person name="Lee C.-M."/>
            <person name="Sim J.-S."/>
            <person name="Jeong J.-T."/>
            <person name="Choi B.-S."/>
            <person name="Jung M."/>
            <person name="Ginzburg D."/>
            <person name="Zhao K."/>
            <person name="Won S.Y."/>
            <person name="Oh T.-J."/>
            <person name="Yu Y."/>
            <person name="Kim N.-H."/>
            <person name="Lee O.R."/>
            <person name="Lee T.-H."/>
            <person name="Bashyal P."/>
            <person name="Kim T.-S."/>
            <person name="Lee W.-H."/>
            <person name="Kawkins C."/>
            <person name="Kim C.-K."/>
            <person name="Kim J.S."/>
            <person name="Ahn B.O."/>
            <person name="Rhee S.Y."/>
            <person name="Sohng J.K."/>
        </authorList>
    </citation>
    <scope>NUCLEOTIDE SEQUENCE</scope>
    <source>
        <tissue evidence="3">Leaf</tissue>
    </source>
</reference>
<dbReference type="Pfam" id="PF10551">
    <property type="entry name" value="MULE"/>
    <property type="match status" value="1"/>
</dbReference>
<evidence type="ECO:0000259" key="2">
    <source>
        <dbReference type="Pfam" id="PF10551"/>
    </source>
</evidence>
<dbReference type="OrthoDB" id="678681at2759"/>
<dbReference type="AlphaFoldDB" id="A0A834TSG9"/>
<dbReference type="PANTHER" id="PTHR31973:SF195">
    <property type="entry name" value="MUDR FAMILY TRANSPOSASE"/>
    <property type="match status" value="1"/>
</dbReference>
<dbReference type="PANTHER" id="PTHR31973">
    <property type="entry name" value="POLYPROTEIN, PUTATIVE-RELATED"/>
    <property type="match status" value="1"/>
</dbReference>
<evidence type="ECO:0000313" key="3">
    <source>
        <dbReference type="EMBL" id="KAF7826557.1"/>
    </source>
</evidence>
<organism evidence="3 4">
    <name type="scientific">Senna tora</name>
    <dbReference type="NCBI Taxonomy" id="362788"/>
    <lineage>
        <taxon>Eukaryota</taxon>
        <taxon>Viridiplantae</taxon>
        <taxon>Streptophyta</taxon>
        <taxon>Embryophyta</taxon>
        <taxon>Tracheophyta</taxon>
        <taxon>Spermatophyta</taxon>
        <taxon>Magnoliopsida</taxon>
        <taxon>eudicotyledons</taxon>
        <taxon>Gunneridae</taxon>
        <taxon>Pentapetalae</taxon>
        <taxon>rosids</taxon>
        <taxon>fabids</taxon>
        <taxon>Fabales</taxon>
        <taxon>Fabaceae</taxon>
        <taxon>Caesalpinioideae</taxon>
        <taxon>Cassia clade</taxon>
        <taxon>Senna</taxon>
    </lineage>
</organism>
<accession>A0A834TSG9</accession>
<protein>
    <recommendedName>
        <fullName evidence="2">MULE transposase domain-containing protein</fullName>
    </recommendedName>
</protein>
<evidence type="ECO:0000256" key="1">
    <source>
        <dbReference type="SAM" id="MobiDB-lite"/>
    </source>
</evidence>
<evidence type="ECO:0000313" key="4">
    <source>
        <dbReference type="Proteomes" id="UP000634136"/>
    </source>
</evidence>